<accession>A0AAV9WS44</accession>
<evidence type="ECO:0000313" key="2">
    <source>
        <dbReference type="EMBL" id="KAK6523142.1"/>
    </source>
</evidence>
<dbReference type="InterPro" id="IPR021459">
    <property type="entry name" value="GH101-related"/>
</dbReference>
<comment type="caution">
    <text evidence="2">The sequence shown here is derived from an EMBL/GenBank/DDBJ whole genome shotgun (WGS) entry which is preliminary data.</text>
</comment>
<feature type="chain" id="PRO_5043922923" evidence="1">
    <location>
        <begin position="23"/>
        <end position="663"/>
    </location>
</feature>
<sequence>MVNGKSSLTALAVLAGLGYCATTNYCDISKNICINDGFVTLPIRGGIANITINTLEVNVQTNKTTSLRFSNGIPIDKNSATKPQFNNNETSVSWNIPSRNCAVVASMTNGRLRIQLSQPDNSNITWPITGGNVDAKYQSLQYPRGPGRNIPLRDEFWNQGTQQWAKGPGTFGDMVLDDEGVDVSNDFMMPFWGYSAGQGLGSAYMLEEDIETTVKHTSESGSLQSSFTHTFSQRENTLTYSVMFEVTDGSVLAPGFAYRRYLQETKNLLLMKDKITSLPQNKRLLGAFHAYCWGESGCDMEAMKKLVAFGIKKLWVGWNDNPMTNETTKFAKNQGYLVGPYDTFANGQPANESDTVLGIWPGTAYPDQCIRKADGSIMAGFHDRGCYMSTQAQALSELKTGNMAQRVRNSTATGANSYFLDVDASPEFFTDYSKDHPQNMMMDRKNRLDRMLKIAKEFVLGSENSKGWANSAVSFGHGSLTMVDPRFWTFLMNKKNVYGGYTPPGGPEMFFKPVDFPENFATTMFGPKYMIPLTEAVLHDSVVNVDRWDIPLYKFPVVTKQRVLQSMLYNVPVMLAINGTVIEEKGAEIAKFQKFFEPLHETGGLLPLTTFEYLSEDRMTQATTFGNGELKIIVNFGSVAKYGGPDKGCVRAILNNKQSDLCV</sequence>
<organism evidence="2 3">
    <name type="scientific">Orbilia ellipsospora</name>
    <dbReference type="NCBI Taxonomy" id="2528407"/>
    <lineage>
        <taxon>Eukaryota</taxon>
        <taxon>Fungi</taxon>
        <taxon>Dikarya</taxon>
        <taxon>Ascomycota</taxon>
        <taxon>Pezizomycotina</taxon>
        <taxon>Orbiliomycetes</taxon>
        <taxon>Orbiliales</taxon>
        <taxon>Orbiliaceae</taxon>
        <taxon>Orbilia</taxon>
    </lineage>
</organism>
<reference evidence="2 3" key="1">
    <citation type="submission" date="2019-10" db="EMBL/GenBank/DDBJ databases">
        <authorList>
            <person name="Palmer J.M."/>
        </authorList>
    </citation>
    <scope>NUCLEOTIDE SEQUENCE [LARGE SCALE GENOMIC DNA]</scope>
    <source>
        <strain evidence="2 3">TWF694</strain>
    </source>
</reference>
<dbReference type="Proteomes" id="UP001365542">
    <property type="component" value="Unassembled WGS sequence"/>
</dbReference>
<dbReference type="Pfam" id="PF11308">
    <property type="entry name" value="Glyco_hydro_129"/>
    <property type="match status" value="1"/>
</dbReference>
<gene>
    <name evidence="2" type="ORF">TWF694_006037</name>
</gene>
<dbReference type="AlphaFoldDB" id="A0AAV9WS44"/>
<protein>
    <submittedName>
        <fullName evidence="2">Uncharacterized protein</fullName>
    </submittedName>
</protein>
<name>A0AAV9WS44_9PEZI</name>
<keyword evidence="3" id="KW-1185">Reference proteome</keyword>
<evidence type="ECO:0000256" key="1">
    <source>
        <dbReference type="SAM" id="SignalP"/>
    </source>
</evidence>
<proteinExistence type="predicted"/>
<keyword evidence="1" id="KW-0732">Signal</keyword>
<feature type="signal peptide" evidence="1">
    <location>
        <begin position="1"/>
        <end position="22"/>
    </location>
</feature>
<dbReference type="EMBL" id="JAVHJO010000019">
    <property type="protein sequence ID" value="KAK6523142.1"/>
    <property type="molecule type" value="Genomic_DNA"/>
</dbReference>
<evidence type="ECO:0000313" key="3">
    <source>
        <dbReference type="Proteomes" id="UP001365542"/>
    </source>
</evidence>